<dbReference type="AlphaFoldDB" id="A0A370V7X2"/>
<protein>
    <submittedName>
        <fullName evidence="1">Uncharacterized protein</fullName>
    </submittedName>
</protein>
<name>A0A370V7X2_9ESCH</name>
<proteinExistence type="predicted"/>
<dbReference type="Proteomes" id="UP000254454">
    <property type="component" value="Unassembled WGS sequence"/>
</dbReference>
<gene>
    <name evidence="1" type="ORF">C4A13_02240</name>
</gene>
<accession>A0A370V7X2</accession>
<comment type="caution">
    <text evidence="1">The sequence shown here is derived from an EMBL/GenBank/DDBJ whole genome shotgun (WGS) entry which is preliminary data.</text>
</comment>
<reference evidence="1 2" key="1">
    <citation type="submission" date="2018-06" db="EMBL/GenBank/DDBJ databases">
        <title>Recombination Drives Gene Content and Phenotype Evolution in Wild Type E. coli Strains.</title>
        <authorList>
            <person name="Field C.M."/>
            <person name="Silander O.K."/>
            <person name="Van Nimwegen E."/>
        </authorList>
    </citation>
    <scope>NUCLEOTIDE SEQUENCE [LARGE SCALE GENOMIC DNA]</scope>
    <source>
        <strain evidence="1 2">SC344</strain>
    </source>
</reference>
<organism evidence="1 2">
    <name type="scientific">Escherichia marmotae</name>
    <dbReference type="NCBI Taxonomy" id="1499973"/>
    <lineage>
        <taxon>Bacteria</taxon>
        <taxon>Pseudomonadati</taxon>
        <taxon>Pseudomonadota</taxon>
        <taxon>Gammaproteobacteria</taxon>
        <taxon>Enterobacterales</taxon>
        <taxon>Enterobacteriaceae</taxon>
        <taxon>Escherichia</taxon>
    </lineage>
</organism>
<dbReference type="EMBL" id="QONO01000084">
    <property type="protein sequence ID" value="RDR27490.1"/>
    <property type="molecule type" value="Genomic_DNA"/>
</dbReference>
<evidence type="ECO:0000313" key="1">
    <source>
        <dbReference type="EMBL" id="RDR27490.1"/>
    </source>
</evidence>
<evidence type="ECO:0000313" key="2">
    <source>
        <dbReference type="Proteomes" id="UP000254454"/>
    </source>
</evidence>
<sequence length="39" mass="4327">MYFSPEYADDISGYTDKVINCLLLLEQSLCGVPKSGNNK</sequence>